<reference evidence="2 3" key="1">
    <citation type="submission" date="2023-02" db="EMBL/GenBank/DDBJ databases">
        <title>LHISI_Scaffold_Assembly.</title>
        <authorList>
            <person name="Stuart O.P."/>
            <person name="Cleave R."/>
            <person name="Magrath M.J.L."/>
            <person name="Mikheyev A.S."/>
        </authorList>
    </citation>
    <scope>NUCLEOTIDE SEQUENCE [LARGE SCALE GENOMIC DNA]</scope>
    <source>
        <strain evidence="2">Daus_M_001</strain>
        <tissue evidence="2">Leg muscle</tissue>
    </source>
</reference>
<sequence>MYLGYFKAPAFLASELRRSVFEIHTTRDFECFQDATRNTNTVSEHFKMTKKNILKALYRSICASDTCNTAQWPCPETSYRFSINKIIVSPLKSLALSGDGALDMCGNVAFISSVLLTFKNGIKLLAGKWPKTSAMCNSITTIWDGIRCIQFSRLKCFAFNVKNFFNAPVMVVHAKHATIIPDCAFVSVRRMGALNPALHYYFNEQQRVVRNFPCSAFIRRAMNYVHATKGSGDSAHKHSRALKRNWPPLESRMWCDGCRAGAQPLSDRETREILAIAAKLNYRAAYDQDPGGGPRRLITILGVVDNFQAGYLATTMCKHADFGSKNTLYKAVHDKEKTFKRVVGYGISEDKGIRERREAPATMLEFPLPPLKSLIITPKRCFKHNELGCTKRHDGGVKKQRNEEKGRNWSRPSKPVPRGLEKIDQKFPGLCGIAIKTRFEIIIWSSAGTERRGKREIPEKTRRPAASSSTIPTCENPGANPPGIDPESPRWEYDPYQCYEFQYAECVSRPINLTTLVCELTPPCVENPPLA</sequence>
<feature type="region of interest" description="Disordered" evidence="1">
    <location>
        <begin position="450"/>
        <end position="487"/>
    </location>
</feature>
<comment type="caution">
    <text evidence="2">The sequence shown here is derived from an EMBL/GenBank/DDBJ whole genome shotgun (WGS) entry which is preliminary data.</text>
</comment>
<proteinExistence type="predicted"/>
<accession>A0ABQ9IEM0</accession>
<dbReference type="EMBL" id="JARBHB010000001">
    <property type="protein sequence ID" value="KAJ8895109.1"/>
    <property type="molecule type" value="Genomic_DNA"/>
</dbReference>
<dbReference type="Proteomes" id="UP001159363">
    <property type="component" value="Chromosome 1"/>
</dbReference>
<feature type="compositionally biased region" description="Basic and acidic residues" evidence="1">
    <location>
        <begin position="392"/>
        <end position="407"/>
    </location>
</feature>
<name>A0ABQ9IEM0_9NEOP</name>
<gene>
    <name evidence="2" type="ORF">PR048_000434</name>
</gene>
<keyword evidence="3" id="KW-1185">Reference proteome</keyword>
<feature type="compositionally biased region" description="Basic and acidic residues" evidence="1">
    <location>
        <begin position="450"/>
        <end position="462"/>
    </location>
</feature>
<evidence type="ECO:0000256" key="1">
    <source>
        <dbReference type="SAM" id="MobiDB-lite"/>
    </source>
</evidence>
<feature type="region of interest" description="Disordered" evidence="1">
    <location>
        <begin position="392"/>
        <end position="419"/>
    </location>
</feature>
<evidence type="ECO:0000313" key="3">
    <source>
        <dbReference type="Proteomes" id="UP001159363"/>
    </source>
</evidence>
<organism evidence="2 3">
    <name type="scientific">Dryococelus australis</name>
    <dbReference type="NCBI Taxonomy" id="614101"/>
    <lineage>
        <taxon>Eukaryota</taxon>
        <taxon>Metazoa</taxon>
        <taxon>Ecdysozoa</taxon>
        <taxon>Arthropoda</taxon>
        <taxon>Hexapoda</taxon>
        <taxon>Insecta</taxon>
        <taxon>Pterygota</taxon>
        <taxon>Neoptera</taxon>
        <taxon>Polyneoptera</taxon>
        <taxon>Phasmatodea</taxon>
        <taxon>Verophasmatodea</taxon>
        <taxon>Anareolatae</taxon>
        <taxon>Phasmatidae</taxon>
        <taxon>Eurycanthinae</taxon>
        <taxon>Dryococelus</taxon>
    </lineage>
</organism>
<protein>
    <submittedName>
        <fullName evidence="2">Uncharacterized protein</fullName>
    </submittedName>
</protein>
<evidence type="ECO:0000313" key="2">
    <source>
        <dbReference type="EMBL" id="KAJ8895109.1"/>
    </source>
</evidence>